<proteinExistence type="predicted"/>
<keyword evidence="1" id="KW-0472">Membrane</keyword>
<dbReference type="Proteomes" id="UP000727071">
    <property type="component" value="Unassembled WGS sequence"/>
</dbReference>
<gene>
    <name evidence="2" type="ORF">KII88_02350</name>
</gene>
<evidence type="ECO:0000313" key="3">
    <source>
        <dbReference type="Proteomes" id="UP000727071"/>
    </source>
</evidence>
<sequence>MIFICSNLTHLIGRKIYLLYLIEAAIVLFIISLLMLLILPNLGSQRQKAVETHATAMVSTVQTQIDLYANEHPENGSITMNNLVAEGYLTAKQAQKVKDLNITVANNEAHK</sequence>
<keyword evidence="1" id="KW-0812">Transmembrane</keyword>
<comment type="caution">
    <text evidence="2">The sequence shown here is derived from an EMBL/GenBank/DDBJ whole genome shotgun (WGS) entry which is preliminary data.</text>
</comment>
<dbReference type="EMBL" id="JAHBFV010000006">
    <property type="protein sequence ID" value="MBZ6015380.1"/>
    <property type="molecule type" value="Genomic_DNA"/>
</dbReference>
<dbReference type="InterPro" id="IPR045584">
    <property type="entry name" value="Pilin-like"/>
</dbReference>
<dbReference type="Gene3D" id="3.30.700.10">
    <property type="entry name" value="Glycoprotein, Type 4 Pilin"/>
    <property type="match status" value="1"/>
</dbReference>
<evidence type="ECO:0000256" key="1">
    <source>
        <dbReference type="SAM" id="Phobius"/>
    </source>
</evidence>
<organism evidence="2 3">
    <name type="scientific">Leuconostoc gelidum subsp. gelidum</name>
    <dbReference type="NCBI Taxonomy" id="1607839"/>
    <lineage>
        <taxon>Bacteria</taxon>
        <taxon>Bacillati</taxon>
        <taxon>Bacillota</taxon>
        <taxon>Bacilli</taxon>
        <taxon>Lactobacillales</taxon>
        <taxon>Lactobacillaceae</taxon>
        <taxon>Leuconostoc</taxon>
        <taxon>Leuconostoc gelidum group</taxon>
    </lineage>
</organism>
<feature type="transmembrane region" description="Helical" evidence="1">
    <location>
        <begin position="17"/>
        <end position="39"/>
    </location>
</feature>
<protein>
    <submittedName>
        <fullName evidence="2">Competence protein ComGC</fullName>
    </submittedName>
</protein>
<reference evidence="2" key="1">
    <citation type="submission" date="2021-05" db="EMBL/GenBank/DDBJ databases">
        <title>Pangenome of Leuconostoc gelidum warrants species status for Leuconostoc gelidum subsp. gasicomitatum.</title>
        <authorList>
            <person name="Johansson P."/>
            <person name="Sade E."/>
            <person name="Hultman J."/>
            <person name="Auvinen P."/>
            <person name="Bjorkroth J."/>
        </authorList>
    </citation>
    <scope>NUCLEOTIDE SEQUENCE</scope>
    <source>
        <strain evidence="2">C220d</strain>
    </source>
</reference>
<dbReference type="AlphaFoldDB" id="A0AB35FXT0"/>
<name>A0AB35FXT0_LEUGE</name>
<keyword evidence="1" id="KW-1133">Transmembrane helix</keyword>
<accession>A0AB35FXT0</accession>
<evidence type="ECO:0000313" key="2">
    <source>
        <dbReference type="EMBL" id="MBZ6015380.1"/>
    </source>
</evidence>
<dbReference type="SUPFAM" id="SSF54523">
    <property type="entry name" value="Pili subunits"/>
    <property type="match status" value="1"/>
</dbReference>